<reference evidence="4" key="1">
    <citation type="submission" date="2025-08" db="UniProtKB">
        <authorList>
            <consortium name="RefSeq"/>
        </authorList>
    </citation>
    <scope>IDENTIFICATION</scope>
    <source>
        <tissue evidence="4">Whole organism</tissue>
    </source>
</reference>
<evidence type="ECO:0000256" key="2">
    <source>
        <dbReference type="ARBA" id="ARBA00022737"/>
    </source>
</evidence>
<accession>A0A9C6U4N8</accession>
<dbReference type="RefSeq" id="XP_052125181.1">
    <property type="nucleotide sequence ID" value="XM_052269221.1"/>
</dbReference>
<dbReference type="Pfam" id="PF01344">
    <property type="entry name" value="Kelch_1"/>
    <property type="match status" value="2"/>
</dbReference>
<dbReference type="InterPro" id="IPR006652">
    <property type="entry name" value="Kelch_1"/>
</dbReference>
<proteinExistence type="predicted"/>
<dbReference type="SUPFAM" id="SSF117281">
    <property type="entry name" value="Kelch motif"/>
    <property type="match status" value="1"/>
</dbReference>
<dbReference type="GeneID" id="127749738"/>
<evidence type="ECO:0000256" key="1">
    <source>
        <dbReference type="ARBA" id="ARBA00022441"/>
    </source>
</evidence>
<dbReference type="SMART" id="SM00612">
    <property type="entry name" value="Kelch"/>
    <property type="match status" value="2"/>
</dbReference>
<dbReference type="Gene3D" id="2.120.10.80">
    <property type="entry name" value="Kelch-type beta propeller"/>
    <property type="match status" value="1"/>
</dbReference>
<keyword evidence="2" id="KW-0677">Repeat</keyword>
<dbReference type="PANTHER" id="PTHR45632:SF3">
    <property type="entry name" value="KELCH-LIKE PROTEIN 32"/>
    <property type="match status" value="1"/>
</dbReference>
<evidence type="ECO:0000313" key="4">
    <source>
        <dbReference type="RefSeq" id="XP_052125181.1"/>
    </source>
</evidence>
<dbReference type="AlphaFoldDB" id="A0A9C6U4N8"/>
<name>A0A9C6U4N8_FRAOC</name>
<protein>
    <submittedName>
        <fullName evidence="4">Kelch-like protein 10</fullName>
    </submittedName>
</protein>
<dbReference type="PANTHER" id="PTHR45632">
    <property type="entry name" value="LD33804P"/>
    <property type="match status" value="1"/>
</dbReference>
<gene>
    <name evidence="4" type="primary">LOC127749738</name>
</gene>
<dbReference type="InterPro" id="IPR015915">
    <property type="entry name" value="Kelch-typ_b-propeller"/>
</dbReference>
<dbReference type="KEGG" id="foc:127749738"/>
<dbReference type="OrthoDB" id="191037at2759"/>
<keyword evidence="3" id="KW-1185">Reference proteome</keyword>
<evidence type="ECO:0000313" key="3">
    <source>
        <dbReference type="Proteomes" id="UP000504606"/>
    </source>
</evidence>
<dbReference type="Proteomes" id="UP000504606">
    <property type="component" value="Unplaced"/>
</dbReference>
<sequence>MFDPSVSQWTFITSMLSPRSGVSLVAHCGYLYALGGFNGQDRLSSGERFDGHAWQPIVDMLHPRSNFAAVILDDLIYVIGGFNGTIIPNTECLNVDKNEWTEVKQMNLNRSALSAVVLAGLPTAIEYSYLHILQRDHCAEGQ</sequence>
<keyword evidence="1" id="KW-0880">Kelch repeat</keyword>
<organism evidence="3 4">
    <name type="scientific">Frankliniella occidentalis</name>
    <name type="common">Western flower thrips</name>
    <name type="synonym">Euthrips occidentalis</name>
    <dbReference type="NCBI Taxonomy" id="133901"/>
    <lineage>
        <taxon>Eukaryota</taxon>
        <taxon>Metazoa</taxon>
        <taxon>Ecdysozoa</taxon>
        <taxon>Arthropoda</taxon>
        <taxon>Hexapoda</taxon>
        <taxon>Insecta</taxon>
        <taxon>Pterygota</taxon>
        <taxon>Neoptera</taxon>
        <taxon>Paraneoptera</taxon>
        <taxon>Thysanoptera</taxon>
        <taxon>Terebrantia</taxon>
        <taxon>Thripoidea</taxon>
        <taxon>Thripidae</taxon>
        <taxon>Frankliniella</taxon>
    </lineage>
</organism>